<keyword evidence="8" id="KW-1185">Reference proteome</keyword>
<dbReference type="CDD" id="cd06170">
    <property type="entry name" value="LuxR_C_like"/>
    <property type="match status" value="1"/>
</dbReference>
<evidence type="ECO:0000259" key="6">
    <source>
        <dbReference type="PROSITE" id="PS50043"/>
    </source>
</evidence>
<proteinExistence type="predicted"/>
<feature type="domain" description="HTH luxR-type" evidence="6">
    <location>
        <begin position="454"/>
        <end position="519"/>
    </location>
</feature>
<dbReference type="Pfam" id="PF00196">
    <property type="entry name" value="GerE"/>
    <property type="match status" value="1"/>
</dbReference>
<evidence type="ECO:0000256" key="4">
    <source>
        <dbReference type="PROSITE-ProRule" id="PRU00339"/>
    </source>
</evidence>
<dbReference type="AlphaFoldDB" id="A0A7W5Y6M7"/>
<dbReference type="InterPro" id="IPR011990">
    <property type="entry name" value="TPR-like_helical_dom_sf"/>
</dbReference>
<feature type="repeat" description="TPR" evidence="4">
    <location>
        <begin position="132"/>
        <end position="165"/>
    </location>
</feature>
<evidence type="ECO:0000313" key="8">
    <source>
        <dbReference type="Proteomes" id="UP000579945"/>
    </source>
</evidence>
<evidence type="ECO:0000256" key="2">
    <source>
        <dbReference type="ARBA" id="ARBA00023125"/>
    </source>
</evidence>
<dbReference type="SMART" id="SM00421">
    <property type="entry name" value="HTH_LUXR"/>
    <property type="match status" value="1"/>
</dbReference>
<dbReference type="Proteomes" id="UP000579945">
    <property type="component" value="Unassembled WGS sequence"/>
</dbReference>
<dbReference type="GO" id="GO:0003677">
    <property type="term" value="F:DNA binding"/>
    <property type="evidence" value="ECO:0007669"/>
    <property type="project" value="UniProtKB-KW"/>
</dbReference>
<dbReference type="PANTHER" id="PTHR44688:SF16">
    <property type="entry name" value="DNA-BINDING TRANSCRIPTIONAL ACTIVATOR DEVR_DOSR"/>
    <property type="match status" value="1"/>
</dbReference>
<dbReference type="PRINTS" id="PR00038">
    <property type="entry name" value="HTHLUXR"/>
</dbReference>
<dbReference type="GO" id="GO:0006355">
    <property type="term" value="P:regulation of DNA-templated transcription"/>
    <property type="evidence" value="ECO:0007669"/>
    <property type="project" value="InterPro"/>
</dbReference>
<evidence type="ECO:0000256" key="1">
    <source>
        <dbReference type="ARBA" id="ARBA00023015"/>
    </source>
</evidence>
<comment type="caution">
    <text evidence="7">The sequence shown here is derived from an EMBL/GenBank/DDBJ whole genome shotgun (WGS) entry which is preliminary data.</text>
</comment>
<name>A0A7W5Y6M7_9ACTN</name>
<dbReference type="InterPro" id="IPR019734">
    <property type="entry name" value="TPR_rpt"/>
</dbReference>
<evidence type="ECO:0000256" key="5">
    <source>
        <dbReference type="SAM" id="MobiDB-lite"/>
    </source>
</evidence>
<dbReference type="EMBL" id="JACIBV010000001">
    <property type="protein sequence ID" value="MBB3726348.1"/>
    <property type="molecule type" value="Genomic_DNA"/>
</dbReference>
<accession>A0A7W5Y6M7</accession>
<organism evidence="7 8">
    <name type="scientific">Nonomuraea dietziae</name>
    <dbReference type="NCBI Taxonomy" id="65515"/>
    <lineage>
        <taxon>Bacteria</taxon>
        <taxon>Bacillati</taxon>
        <taxon>Actinomycetota</taxon>
        <taxon>Actinomycetes</taxon>
        <taxon>Streptosporangiales</taxon>
        <taxon>Streptosporangiaceae</taxon>
        <taxon>Nonomuraea</taxon>
    </lineage>
</organism>
<dbReference type="PANTHER" id="PTHR44688">
    <property type="entry name" value="DNA-BINDING TRANSCRIPTIONAL ACTIVATOR DEVR_DOSR"/>
    <property type="match status" value="1"/>
</dbReference>
<keyword evidence="4" id="KW-0802">TPR repeat</keyword>
<dbReference type="Gene3D" id="1.10.10.10">
    <property type="entry name" value="Winged helix-like DNA-binding domain superfamily/Winged helix DNA-binding domain"/>
    <property type="match status" value="1"/>
</dbReference>
<sequence>MPASPPSALRARILEGLARMLNTPDVWAEKEAHAAEALRIARQIGDATTEAQALITLTWSRSHRADTNQDLTGYAEARRIAGEARAYTALMRAAISESDTLEGWGRHEAATEVARRGIAQAEEYGVARTSGAFLAINLAEPLVSLGRWDEALEVIEHALDLAPPPPYRASLMGFSLDILLARGDVEGAEALFHESHSILAKGTYRDQTLLPNLRRELKLRLAQGHDAQALELIAAVLRAEDAHANPRYASPRYGWPFLVSALHAATVIIPGRAGAPGSPGTAARPGPSGTQGGPGPSTVAGPPGSSVVARGVMGLPGAALPDGEEATAEQVALRLREVAEKLEIRGELQRAQSLTFAAMISRDLAAWDTATQAWEALSQPYARAQTLLAAAEAAIAPPGGKEPVGQAGGVRESVAERLSTARALAERLGAVPLLAEIDSLARRARISLTGEAPAEETRLGLTAREFEVLKLVTRGLSNREIAGELFISVKTVSVHVSNILAKLGAASRGEAAATAHRLHLFTTA</sequence>
<dbReference type="InterPro" id="IPR036388">
    <property type="entry name" value="WH-like_DNA-bd_sf"/>
</dbReference>
<dbReference type="InterPro" id="IPR000792">
    <property type="entry name" value="Tscrpt_reg_LuxR_C"/>
</dbReference>
<dbReference type="SUPFAM" id="SSF48452">
    <property type="entry name" value="TPR-like"/>
    <property type="match status" value="1"/>
</dbReference>
<gene>
    <name evidence="7" type="ORF">FHR33_002208</name>
</gene>
<dbReference type="Gene3D" id="1.25.40.10">
    <property type="entry name" value="Tetratricopeptide repeat domain"/>
    <property type="match status" value="1"/>
</dbReference>
<dbReference type="InterPro" id="IPR016032">
    <property type="entry name" value="Sig_transdc_resp-reg_C-effctor"/>
</dbReference>
<protein>
    <submittedName>
        <fullName evidence="7">ATP/maltotriose-dependent transcriptional regulator MalT</fullName>
    </submittedName>
</protein>
<keyword evidence="2" id="KW-0238">DNA-binding</keyword>
<dbReference type="SUPFAM" id="SSF46894">
    <property type="entry name" value="C-terminal effector domain of the bipartite response regulators"/>
    <property type="match status" value="1"/>
</dbReference>
<evidence type="ECO:0000256" key="3">
    <source>
        <dbReference type="ARBA" id="ARBA00023163"/>
    </source>
</evidence>
<feature type="region of interest" description="Disordered" evidence="5">
    <location>
        <begin position="273"/>
        <end position="306"/>
    </location>
</feature>
<keyword evidence="3" id="KW-0804">Transcription</keyword>
<keyword evidence="1" id="KW-0805">Transcription regulation</keyword>
<dbReference type="PROSITE" id="PS00622">
    <property type="entry name" value="HTH_LUXR_1"/>
    <property type="match status" value="1"/>
</dbReference>
<dbReference type="PROSITE" id="PS50043">
    <property type="entry name" value="HTH_LUXR_2"/>
    <property type="match status" value="1"/>
</dbReference>
<reference evidence="7 8" key="1">
    <citation type="submission" date="2020-08" db="EMBL/GenBank/DDBJ databases">
        <title>Sequencing the genomes of 1000 actinobacteria strains.</title>
        <authorList>
            <person name="Klenk H.-P."/>
        </authorList>
    </citation>
    <scope>NUCLEOTIDE SEQUENCE [LARGE SCALE GENOMIC DNA]</scope>
    <source>
        <strain evidence="7 8">DSM 44320</strain>
    </source>
</reference>
<dbReference type="PROSITE" id="PS50005">
    <property type="entry name" value="TPR"/>
    <property type="match status" value="1"/>
</dbReference>
<evidence type="ECO:0000313" key="7">
    <source>
        <dbReference type="EMBL" id="MBB3726348.1"/>
    </source>
</evidence>